<evidence type="ECO:0000313" key="2">
    <source>
        <dbReference type="Proteomes" id="UP000320475"/>
    </source>
</evidence>
<dbReference type="EMBL" id="QEAM01000371">
    <property type="protein sequence ID" value="TPX40680.1"/>
    <property type="molecule type" value="Genomic_DNA"/>
</dbReference>
<protein>
    <submittedName>
        <fullName evidence="1">Uncharacterized protein</fullName>
    </submittedName>
</protein>
<gene>
    <name evidence="1" type="ORF">SeLEV6574_g06491</name>
</gene>
<organism evidence="1 2">
    <name type="scientific">Synchytrium endobioticum</name>
    <dbReference type="NCBI Taxonomy" id="286115"/>
    <lineage>
        <taxon>Eukaryota</taxon>
        <taxon>Fungi</taxon>
        <taxon>Fungi incertae sedis</taxon>
        <taxon>Chytridiomycota</taxon>
        <taxon>Chytridiomycota incertae sedis</taxon>
        <taxon>Chytridiomycetes</taxon>
        <taxon>Synchytriales</taxon>
        <taxon>Synchytriaceae</taxon>
        <taxon>Synchytrium</taxon>
    </lineage>
</organism>
<evidence type="ECO:0000313" key="1">
    <source>
        <dbReference type="EMBL" id="TPX40680.1"/>
    </source>
</evidence>
<dbReference type="Proteomes" id="UP000320475">
    <property type="component" value="Unassembled WGS sequence"/>
</dbReference>
<name>A0A507CNI2_9FUNG</name>
<proteinExistence type="predicted"/>
<reference evidence="1 2" key="1">
    <citation type="journal article" date="2019" name="Sci. Rep.">
        <title>Comparative genomics of chytrid fungi reveal insights into the obligate biotrophic and pathogenic lifestyle of Synchytrium endobioticum.</title>
        <authorList>
            <person name="van de Vossenberg B.T.L.H."/>
            <person name="Warris S."/>
            <person name="Nguyen H.D.T."/>
            <person name="van Gent-Pelzer M.P.E."/>
            <person name="Joly D.L."/>
            <person name="van de Geest H.C."/>
            <person name="Bonants P.J.M."/>
            <person name="Smith D.S."/>
            <person name="Levesque C.A."/>
            <person name="van der Lee T.A.J."/>
        </authorList>
    </citation>
    <scope>NUCLEOTIDE SEQUENCE [LARGE SCALE GENOMIC DNA]</scope>
    <source>
        <strain evidence="1 2">LEV6574</strain>
    </source>
</reference>
<dbReference type="AlphaFoldDB" id="A0A507CNI2"/>
<accession>A0A507CNI2</accession>
<sequence>MTSVLLRHSLKSRLYHIKHLPLAYHHTLDYFYRKPTQIQFQSLSRGLPALHNGVKSHEWHGSGLFVTAGVTFTLCYDVGDINTMSHVPQTTVAA</sequence>
<dbReference type="VEuPathDB" id="FungiDB:SeMB42_g02137"/>
<comment type="caution">
    <text evidence="1">The sequence shown here is derived from an EMBL/GenBank/DDBJ whole genome shotgun (WGS) entry which is preliminary data.</text>
</comment>